<evidence type="ECO:0000313" key="2">
    <source>
        <dbReference type="EMBL" id="OSD07060.1"/>
    </source>
</evidence>
<dbReference type="EMBL" id="KZ084089">
    <property type="protein sequence ID" value="OSD07060.1"/>
    <property type="molecule type" value="Genomic_DNA"/>
</dbReference>
<feature type="region of interest" description="Disordered" evidence="1">
    <location>
        <begin position="202"/>
        <end position="221"/>
    </location>
</feature>
<reference evidence="2 3" key="1">
    <citation type="journal article" date="2015" name="Biotechnol. Biofuels">
        <title>Enhanced degradation of softwood versus hardwood by the white-rot fungus Pycnoporus coccineus.</title>
        <authorList>
            <person name="Couturier M."/>
            <person name="Navarro D."/>
            <person name="Chevret D."/>
            <person name="Henrissat B."/>
            <person name="Piumi F."/>
            <person name="Ruiz-Duenas F.J."/>
            <person name="Martinez A.T."/>
            <person name="Grigoriev I.V."/>
            <person name="Riley R."/>
            <person name="Lipzen A."/>
            <person name="Berrin J.G."/>
            <person name="Master E.R."/>
            <person name="Rosso M.N."/>
        </authorList>
    </citation>
    <scope>NUCLEOTIDE SEQUENCE [LARGE SCALE GENOMIC DNA]</scope>
    <source>
        <strain evidence="2 3">BRFM310</strain>
    </source>
</reference>
<keyword evidence="3" id="KW-1185">Reference proteome</keyword>
<dbReference type="AlphaFoldDB" id="A0A1Y2J0X3"/>
<evidence type="ECO:0000313" key="3">
    <source>
        <dbReference type="Proteomes" id="UP000193067"/>
    </source>
</evidence>
<protein>
    <submittedName>
        <fullName evidence="2">Uncharacterized protein</fullName>
    </submittedName>
</protein>
<organism evidence="2 3">
    <name type="scientific">Trametes coccinea (strain BRFM310)</name>
    <name type="common">Pycnoporus coccineus</name>
    <dbReference type="NCBI Taxonomy" id="1353009"/>
    <lineage>
        <taxon>Eukaryota</taxon>
        <taxon>Fungi</taxon>
        <taxon>Dikarya</taxon>
        <taxon>Basidiomycota</taxon>
        <taxon>Agaricomycotina</taxon>
        <taxon>Agaricomycetes</taxon>
        <taxon>Polyporales</taxon>
        <taxon>Polyporaceae</taxon>
        <taxon>Trametes</taxon>
    </lineage>
</organism>
<accession>A0A1Y2J0X3</accession>
<name>A0A1Y2J0X3_TRAC3</name>
<gene>
    <name evidence="2" type="ORF">PYCCODRAFT_791983</name>
</gene>
<sequence length="326" mass="35631">MRSLEIALERGDWPQADRMHYCAPHVHTALLRPPHLRLSEGSTMRFGTSRIPVFPALAAIGCKLRLLLRPRPSLLTSGLARVRSAATSTSLQTINEHTAAGRLTANTPSKLAFPSIYRYVPDNPTYSHRCDGVGIGPCGSSAASSLGNLVQKSTENAARLIVNPESCLGMAFVTTLLTQQVGTISSHSATAELHTHRTFPWKGEAFAPGPRNSPKRRRTSEAGTLMETSQAIFCPLHAGLRTVLRTRPSFWLTRLYSGPHDARQRRAAAHTDVCRHPGQLVRSPDVWVISYARPCCTLLSGLPLPARQCRMLIGICAGSDRSTRLF</sequence>
<proteinExistence type="predicted"/>
<dbReference type="Proteomes" id="UP000193067">
    <property type="component" value="Unassembled WGS sequence"/>
</dbReference>
<evidence type="ECO:0000256" key="1">
    <source>
        <dbReference type="SAM" id="MobiDB-lite"/>
    </source>
</evidence>